<sequence length="101" mass="11222">MTSSQHTDSEPCLKVGRKEHAVTDWKCAGNMGSVTKSRASSVTTAKMEEKERNSAEVSRQFNKSSVGDSAKVEIEEEDRGWEEEEDEYEGVVQCSTLDSMV</sequence>
<dbReference type="AlphaFoldDB" id="A0A0S4MI07"/>
<protein>
    <submittedName>
        <fullName evidence="2">Protein unc-13 b</fullName>
    </submittedName>
</protein>
<proteinExistence type="predicted"/>
<name>A0A0S4MI07_ECHMU</name>
<accession>A0A0S4MI07</accession>
<evidence type="ECO:0000256" key="1">
    <source>
        <dbReference type="SAM" id="MobiDB-lite"/>
    </source>
</evidence>
<evidence type="ECO:0000313" key="3">
    <source>
        <dbReference type="Proteomes" id="UP000017246"/>
    </source>
</evidence>
<evidence type="ECO:0000313" key="2">
    <source>
        <dbReference type="EMBL" id="CUT98477.1"/>
    </source>
</evidence>
<reference evidence="2" key="2">
    <citation type="submission" date="2015-11" db="EMBL/GenBank/DDBJ databases">
        <authorList>
            <person name="Zhang Y."/>
            <person name="Guo Z."/>
        </authorList>
    </citation>
    <scope>NUCLEOTIDE SEQUENCE</scope>
</reference>
<feature type="compositionally biased region" description="Polar residues" evidence="1">
    <location>
        <begin position="55"/>
        <end position="67"/>
    </location>
</feature>
<feature type="compositionally biased region" description="Acidic residues" evidence="1">
    <location>
        <begin position="74"/>
        <end position="89"/>
    </location>
</feature>
<reference evidence="2" key="1">
    <citation type="journal article" date="2013" name="Nature">
        <title>The genomes of four tapeworm species reveal adaptations to parasitism.</title>
        <authorList>
            <person name="Tsai I.J."/>
            <person name="Zarowiecki M."/>
            <person name="Holroyd N."/>
            <person name="Garciarrubio A."/>
            <person name="Sanchez-Flores A."/>
            <person name="Brooks K.L."/>
            <person name="Tracey A."/>
            <person name="Bobes R.J."/>
            <person name="Fragoso G."/>
            <person name="Sciutto E."/>
            <person name="Aslett M."/>
            <person name="Beasley H."/>
            <person name="Bennett H.M."/>
            <person name="Cai J."/>
            <person name="Camicia F."/>
            <person name="Clark R."/>
            <person name="Cucher M."/>
            <person name="De Silva N."/>
            <person name="Day T.A."/>
            <person name="Deplazes P."/>
            <person name="Estrada K."/>
            <person name="Fernandez C."/>
            <person name="Holland P.W."/>
            <person name="Hou J."/>
            <person name="Hu S."/>
            <person name="Huckvale T."/>
            <person name="Hung S.S."/>
            <person name="Kamenetzky L."/>
            <person name="Keane J.A."/>
            <person name="Kiss F."/>
            <person name="Koziol U."/>
            <person name="Lambert O."/>
            <person name="Liu K."/>
            <person name="Luo X."/>
            <person name="Luo Y."/>
            <person name="Macchiaroli N."/>
            <person name="Nichol S."/>
            <person name="Paps J."/>
            <person name="Parkinson J."/>
            <person name="Pouchkina-Stantcheva N."/>
            <person name="Riddiford N."/>
            <person name="Rosenzvit M."/>
            <person name="Salinas G."/>
            <person name="Wasmuth J.D."/>
            <person name="Zamanian M."/>
            <person name="Zheng Y."/>
            <person name="Cai X."/>
            <person name="Soberon X."/>
            <person name="Olson P.D."/>
            <person name="Laclette J.P."/>
            <person name="Brehm K."/>
            <person name="Berriman M."/>
            <person name="Garciarrubio A."/>
            <person name="Bobes R.J."/>
            <person name="Fragoso G."/>
            <person name="Sanchez-Flores A."/>
            <person name="Estrada K."/>
            <person name="Cevallos M.A."/>
            <person name="Morett E."/>
            <person name="Gonzalez V."/>
            <person name="Portillo T."/>
            <person name="Ochoa-Leyva A."/>
            <person name="Jose M.V."/>
            <person name="Sciutto E."/>
            <person name="Landa A."/>
            <person name="Jimenez L."/>
            <person name="Valdes V."/>
            <person name="Carrero J.C."/>
            <person name="Larralde C."/>
            <person name="Morales-Montor J."/>
            <person name="Limon-Lason J."/>
            <person name="Soberon X."/>
            <person name="Laclette J.P."/>
        </authorList>
    </citation>
    <scope>NUCLEOTIDE SEQUENCE [LARGE SCALE GENOMIC DNA]</scope>
</reference>
<feature type="region of interest" description="Disordered" evidence="1">
    <location>
        <begin position="38"/>
        <end position="101"/>
    </location>
</feature>
<keyword evidence="3" id="KW-1185">Reference proteome</keyword>
<dbReference type="Proteomes" id="UP000017246">
    <property type="component" value="Unassembled WGS sequence"/>
</dbReference>
<dbReference type="EMBL" id="LN902253">
    <property type="protein sequence ID" value="CUT98477.1"/>
    <property type="molecule type" value="Genomic_DNA"/>
</dbReference>
<organism evidence="2 3">
    <name type="scientific">Echinococcus multilocularis</name>
    <name type="common">Fox tapeworm</name>
    <dbReference type="NCBI Taxonomy" id="6211"/>
    <lineage>
        <taxon>Eukaryota</taxon>
        <taxon>Metazoa</taxon>
        <taxon>Spiralia</taxon>
        <taxon>Lophotrochozoa</taxon>
        <taxon>Platyhelminthes</taxon>
        <taxon>Cestoda</taxon>
        <taxon>Eucestoda</taxon>
        <taxon>Cyclophyllidea</taxon>
        <taxon>Taeniidae</taxon>
        <taxon>Echinococcus</taxon>
    </lineage>
</organism>